<feature type="transmembrane region" description="Helical" evidence="1">
    <location>
        <begin position="75"/>
        <end position="93"/>
    </location>
</feature>
<name>A0AAU8MQW0_9GAMM</name>
<feature type="transmembrane region" description="Helical" evidence="1">
    <location>
        <begin position="99"/>
        <end position="120"/>
    </location>
</feature>
<protein>
    <submittedName>
        <fullName evidence="2">Uncharacterized protein</fullName>
    </submittedName>
</protein>
<keyword evidence="1" id="KW-1133">Transmembrane helix</keyword>
<evidence type="ECO:0000313" key="2">
    <source>
        <dbReference type="EMBL" id="XCO73658.1"/>
    </source>
</evidence>
<feature type="transmembrane region" description="Helical" evidence="1">
    <location>
        <begin position="51"/>
        <end position="70"/>
    </location>
</feature>
<keyword evidence="1" id="KW-0472">Membrane</keyword>
<keyword evidence="1" id="KW-0812">Transmembrane</keyword>
<gene>
    <name evidence="2" type="ORF">ABU614_14825</name>
</gene>
<proteinExistence type="predicted"/>
<dbReference type="EMBL" id="CP159925">
    <property type="protein sequence ID" value="XCO73658.1"/>
    <property type="molecule type" value="Genomic_DNA"/>
</dbReference>
<dbReference type="AlphaFoldDB" id="A0AAU8MQW0"/>
<organism evidence="2">
    <name type="scientific">Lysobacter firmicutimachus</name>
    <dbReference type="NCBI Taxonomy" id="1792846"/>
    <lineage>
        <taxon>Bacteria</taxon>
        <taxon>Pseudomonadati</taxon>
        <taxon>Pseudomonadota</taxon>
        <taxon>Gammaproteobacteria</taxon>
        <taxon>Lysobacterales</taxon>
        <taxon>Lysobacteraceae</taxon>
        <taxon>Lysobacter</taxon>
    </lineage>
</organism>
<sequence>MSFRSPVVSKLAAALVALLSFGPLATGLGLALDMLPDQFPAIRSFRAVPPIGHALWVGSGLIGVLSAVLLLRRPVLAAVCCAVFAAIYVPAAVTVWLQFTFGCWLAIAAAILAAAGAWIAGKARRSIQTDGHSDAAGQARLQSDGTP</sequence>
<reference evidence="2" key="1">
    <citation type="submission" date="2024-06" db="EMBL/GenBank/DDBJ databases">
        <authorList>
            <person name="Li S."/>
        </authorList>
    </citation>
    <scope>NUCLEOTIDE SEQUENCE</scope>
    <source>
        <strain evidence="2">SR10</strain>
    </source>
</reference>
<dbReference type="RefSeq" id="WP_363796554.1">
    <property type="nucleotide sequence ID" value="NZ_CP159925.1"/>
</dbReference>
<accession>A0AAU8MQW0</accession>
<evidence type="ECO:0000256" key="1">
    <source>
        <dbReference type="SAM" id="Phobius"/>
    </source>
</evidence>